<keyword evidence="4" id="KW-1185">Reference proteome</keyword>
<sequence>MFGLDPLSRPVAIIEIVLLLFLAAFVGWVIARLIMNARIKALQGEIADKEASLAECRRAKSPSVTTTVTAPAPSIPAGEAQSPLPVTAKVVSQTIMLPSQKVIGDPSGARSTEIPATKTTPETAKPAVPEPISATPVTPPPTGNSESAILARIALRASELNFDRIGHANPQEADDLKAINGVGPFLERKLHSLGIYTFRQIANFTKEDIRKVNEIIEFFPGRIEGDDWVGQAKAFFEFKTR</sequence>
<dbReference type="AlphaFoldDB" id="A0A1S2VF81"/>
<name>A0A1S2VF81_9BACT</name>
<accession>A0A1S2VF81</accession>
<reference evidence="3 4" key="1">
    <citation type="submission" date="2016-10" db="EMBL/GenBank/DDBJ databases">
        <title>Arsenicibacter rosenii gen. nov., sp. nov., an efficient arsenic-methylating bacterium isolated from an arsenic-contaminated paddy soil.</title>
        <authorList>
            <person name="Huang K."/>
        </authorList>
    </citation>
    <scope>NUCLEOTIDE SEQUENCE [LARGE SCALE GENOMIC DNA]</scope>
    <source>
        <strain evidence="3 4">SM-1</strain>
    </source>
</reference>
<evidence type="ECO:0000256" key="2">
    <source>
        <dbReference type="SAM" id="Phobius"/>
    </source>
</evidence>
<dbReference type="Gene3D" id="1.10.150.20">
    <property type="entry name" value="5' to 3' exonuclease, C-terminal subdomain"/>
    <property type="match status" value="1"/>
</dbReference>
<feature type="transmembrane region" description="Helical" evidence="2">
    <location>
        <begin position="12"/>
        <end position="31"/>
    </location>
</feature>
<evidence type="ECO:0000313" key="4">
    <source>
        <dbReference type="Proteomes" id="UP000181790"/>
    </source>
</evidence>
<feature type="region of interest" description="Disordered" evidence="1">
    <location>
        <begin position="102"/>
        <end position="144"/>
    </location>
</feature>
<dbReference type="EMBL" id="MORL01000012">
    <property type="protein sequence ID" value="OIN57417.1"/>
    <property type="molecule type" value="Genomic_DNA"/>
</dbReference>
<keyword evidence="2" id="KW-1133">Transmembrane helix</keyword>
<evidence type="ECO:0000313" key="3">
    <source>
        <dbReference type="EMBL" id="OIN57417.1"/>
    </source>
</evidence>
<dbReference type="Proteomes" id="UP000181790">
    <property type="component" value="Unassembled WGS sequence"/>
</dbReference>
<proteinExistence type="predicted"/>
<protein>
    <recommendedName>
        <fullName evidence="5">NADH dehydrogenase</fullName>
    </recommendedName>
</protein>
<evidence type="ECO:0008006" key="5">
    <source>
        <dbReference type="Google" id="ProtNLM"/>
    </source>
</evidence>
<comment type="caution">
    <text evidence="3">The sequence shown here is derived from an EMBL/GenBank/DDBJ whole genome shotgun (WGS) entry which is preliminary data.</text>
</comment>
<gene>
    <name evidence="3" type="ORF">BLX24_19490</name>
</gene>
<dbReference type="OrthoDB" id="9807941at2"/>
<keyword evidence="2" id="KW-0812">Transmembrane</keyword>
<feature type="compositionally biased region" description="Low complexity" evidence="1">
    <location>
        <begin position="112"/>
        <end position="131"/>
    </location>
</feature>
<keyword evidence="2" id="KW-0472">Membrane</keyword>
<dbReference type="RefSeq" id="WP_071504876.1">
    <property type="nucleotide sequence ID" value="NZ_MORL01000012.1"/>
</dbReference>
<evidence type="ECO:0000256" key="1">
    <source>
        <dbReference type="SAM" id="MobiDB-lite"/>
    </source>
</evidence>
<organism evidence="3 4">
    <name type="scientific">Arsenicibacter rosenii</name>
    <dbReference type="NCBI Taxonomy" id="1750698"/>
    <lineage>
        <taxon>Bacteria</taxon>
        <taxon>Pseudomonadati</taxon>
        <taxon>Bacteroidota</taxon>
        <taxon>Cytophagia</taxon>
        <taxon>Cytophagales</taxon>
        <taxon>Spirosomataceae</taxon>
        <taxon>Arsenicibacter</taxon>
    </lineage>
</organism>